<evidence type="ECO:0000313" key="1">
    <source>
        <dbReference type="EMBL" id="MDQ0166809.1"/>
    </source>
</evidence>
<accession>A0ABT9W0M9</accession>
<keyword evidence="1" id="KW-0808">Transferase</keyword>
<dbReference type="Gene3D" id="2.20.130.10">
    <property type="entry name" value="CAC2371-like domains"/>
    <property type="match status" value="1"/>
</dbReference>
<dbReference type="Proteomes" id="UP001235840">
    <property type="component" value="Unassembled WGS sequence"/>
</dbReference>
<comment type="caution">
    <text evidence="1">The sequence shown here is derived from an EMBL/GenBank/DDBJ whole genome shotgun (WGS) entry which is preliminary data.</text>
</comment>
<dbReference type="InterPro" id="IPR029063">
    <property type="entry name" value="SAM-dependent_MTases_sf"/>
</dbReference>
<dbReference type="RefSeq" id="WP_307395307.1">
    <property type="nucleotide sequence ID" value="NZ_BAAADK010000003.1"/>
</dbReference>
<keyword evidence="1" id="KW-0489">Methyltransferase</keyword>
<evidence type="ECO:0000313" key="2">
    <source>
        <dbReference type="Proteomes" id="UP001235840"/>
    </source>
</evidence>
<protein>
    <submittedName>
        <fullName evidence="1">SAM-dependent methyltransferase</fullName>
    </submittedName>
</protein>
<dbReference type="SUPFAM" id="SSF53335">
    <property type="entry name" value="S-adenosyl-L-methionine-dependent methyltransferases"/>
    <property type="match status" value="1"/>
</dbReference>
<organism evidence="1 2">
    <name type="scientific">Caldalkalibacillus horti</name>
    <dbReference type="NCBI Taxonomy" id="77523"/>
    <lineage>
        <taxon>Bacteria</taxon>
        <taxon>Bacillati</taxon>
        <taxon>Bacillota</taxon>
        <taxon>Bacilli</taxon>
        <taxon>Bacillales</taxon>
        <taxon>Bacillaceae</taxon>
        <taxon>Caldalkalibacillus</taxon>
    </lineage>
</organism>
<name>A0ABT9W0M9_9BACI</name>
<dbReference type="GO" id="GO:0032259">
    <property type="term" value="P:methylation"/>
    <property type="evidence" value="ECO:0007669"/>
    <property type="project" value="UniProtKB-KW"/>
</dbReference>
<gene>
    <name evidence="1" type="ORF">J2S11_002725</name>
</gene>
<dbReference type="Gene3D" id="3.40.50.150">
    <property type="entry name" value="Vaccinia Virus protein VP39"/>
    <property type="match status" value="1"/>
</dbReference>
<reference evidence="1 2" key="1">
    <citation type="submission" date="2023-07" db="EMBL/GenBank/DDBJ databases">
        <title>Genomic Encyclopedia of Type Strains, Phase IV (KMG-IV): sequencing the most valuable type-strain genomes for metagenomic binning, comparative biology and taxonomic classification.</title>
        <authorList>
            <person name="Goeker M."/>
        </authorList>
    </citation>
    <scope>NUCLEOTIDE SEQUENCE [LARGE SCALE GENOMIC DNA]</scope>
    <source>
        <strain evidence="1 2">DSM 12751</strain>
    </source>
</reference>
<proteinExistence type="predicted"/>
<dbReference type="EMBL" id="JAUSTY010000011">
    <property type="protein sequence ID" value="MDQ0166809.1"/>
    <property type="molecule type" value="Genomic_DNA"/>
</dbReference>
<dbReference type="GO" id="GO:0008168">
    <property type="term" value="F:methyltransferase activity"/>
    <property type="evidence" value="ECO:0007669"/>
    <property type="project" value="UniProtKB-KW"/>
</dbReference>
<sequence length="149" mass="17429">MFDVSSKYYDTIYSTKNYKTEAEQIHQYITNERQEYKTILDVACGTAQHAFYLKDQYLVDGIDLNPEFISNDIKMCRMTHARRQGNLSILKLDYLFGTDSGIEYFTEEHRMGLFTVNDLIHSFMQAGFEVEYDEHGLIGRGMYIARKMG</sequence>
<keyword evidence="2" id="KW-1185">Reference proteome</keyword>